<dbReference type="Pfam" id="PF07681">
    <property type="entry name" value="DoxX"/>
    <property type="match status" value="1"/>
</dbReference>
<dbReference type="OrthoDB" id="9792760at2"/>
<comment type="subcellular location">
    <subcellularLocation>
        <location evidence="1">Cell membrane</location>
        <topology evidence="1">Multi-pass membrane protein</topology>
    </subcellularLocation>
</comment>
<dbReference type="Proteomes" id="UP000294796">
    <property type="component" value="Unassembled WGS sequence"/>
</dbReference>
<gene>
    <name evidence="8" type="ORF">E2F46_11430</name>
</gene>
<feature type="transmembrane region" description="Helical" evidence="7">
    <location>
        <begin position="12"/>
        <end position="29"/>
    </location>
</feature>
<reference evidence="8 9" key="1">
    <citation type="submission" date="2019-03" db="EMBL/GenBank/DDBJ databases">
        <title>Luteimonas zhaokaii sp.nov., isolated from the rectal contents of Plateau pika in Yushu, Qinghai Province, China.</title>
        <authorList>
            <person name="Zhang G."/>
        </authorList>
    </citation>
    <scope>NUCLEOTIDE SEQUENCE [LARGE SCALE GENOMIC DNA]</scope>
    <source>
        <strain evidence="8 9">B9</strain>
    </source>
</reference>
<feature type="transmembrane region" description="Helical" evidence="7">
    <location>
        <begin position="49"/>
        <end position="69"/>
    </location>
</feature>
<evidence type="ECO:0000256" key="3">
    <source>
        <dbReference type="ARBA" id="ARBA00022475"/>
    </source>
</evidence>
<dbReference type="RefSeq" id="WP_133322214.1">
    <property type="nucleotide sequence ID" value="NZ_SMTF01000009.1"/>
</dbReference>
<keyword evidence="9" id="KW-1185">Reference proteome</keyword>
<comment type="caution">
    <text evidence="8">The sequence shown here is derived from an EMBL/GenBank/DDBJ whole genome shotgun (WGS) entry which is preliminary data.</text>
</comment>
<dbReference type="InterPro" id="IPR051907">
    <property type="entry name" value="DoxX-like_oxidoreductase"/>
</dbReference>
<evidence type="ECO:0000256" key="7">
    <source>
        <dbReference type="SAM" id="Phobius"/>
    </source>
</evidence>
<keyword evidence="6 7" id="KW-0472">Membrane</keyword>
<evidence type="ECO:0000256" key="4">
    <source>
        <dbReference type="ARBA" id="ARBA00022692"/>
    </source>
</evidence>
<sequence>MNTFNQSLSFAARRLAPAMVGLLFLVAGYNKIGGFDHVAGWMAASGLPAASLLLVLTIALEIGAGLMLIVGFRTRWAALALAAFLVPTTVIFHGFWSAEATQVQEQLTAFLKNLAILGATLMIAAQPQAATANAPTGVRPAAGIA</sequence>
<protein>
    <submittedName>
        <fullName evidence="8">DoxX family protein</fullName>
    </submittedName>
</protein>
<evidence type="ECO:0000313" key="8">
    <source>
        <dbReference type="EMBL" id="TDK23222.1"/>
    </source>
</evidence>
<dbReference type="InterPro" id="IPR032808">
    <property type="entry name" value="DoxX"/>
</dbReference>
<feature type="transmembrane region" description="Helical" evidence="7">
    <location>
        <begin position="76"/>
        <end position="96"/>
    </location>
</feature>
<proteinExistence type="inferred from homology"/>
<evidence type="ECO:0000313" key="9">
    <source>
        <dbReference type="Proteomes" id="UP000294796"/>
    </source>
</evidence>
<evidence type="ECO:0000256" key="2">
    <source>
        <dbReference type="ARBA" id="ARBA00006679"/>
    </source>
</evidence>
<comment type="similarity">
    <text evidence="2">Belongs to the DoxX family.</text>
</comment>
<accession>A0A4R5TR21</accession>
<dbReference type="EMBL" id="SMTF01000009">
    <property type="protein sequence ID" value="TDK23222.1"/>
    <property type="molecule type" value="Genomic_DNA"/>
</dbReference>
<name>A0A4R5TR21_9GAMM</name>
<evidence type="ECO:0000256" key="1">
    <source>
        <dbReference type="ARBA" id="ARBA00004651"/>
    </source>
</evidence>
<keyword evidence="4 7" id="KW-0812">Transmembrane</keyword>
<evidence type="ECO:0000256" key="6">
    <source>
        <dbReference type="ARBA" id="ARBA00023136"/>
    </source>
</evidence>
<organism evidence="8 9">
    <name type="scientific">Luteimonas aestuarii</name>
    <dbReference type="NCBI Taxonomy" id="453837"/>
    <lineage>
        <taxon>Bacteria</taxon>
        <taxon>Pseudomonadati</taxon>
        <taxon>Pseudomonadota</taxon>
        <taxon>Gammaproteobacteria</taxon>
        <taxon>Lysobacterales</taxon>
        <taxon>Lysobacteraceae</taxon>
        <taxon>Luteimonas</taxon>
    </lineage>
</organism>
<dbReference type="PANTHER" id="PTHR33452:SF1">
    <property type="entry name" value="INNER MEMBRANE PROTEIN YPHA-RELATED"/>
    <property type="match status" value="1"/>
</dbReference>
<evidence type="ECO:0000256" key="5">
    <source>
        <dbReference type="ARBA" id="ARBA00022989"/>
    </source>
</evidence>
<dbReference type="PANTHER" id="PTHR33452">
    <property type="entry name" value="OXIDOREDUCTASE CATD-RELATED"/>
    <property type="match status" value="1"/>
</dbReference>
<dbReference type="GO" id="GO:0005886">
    <property type="term" value="C:plasma membrane"/>
    <property type="evidence" value="ECO:0007669"/>
    <property type="project" value="UniProtKB-SubCell"/>
</dbReference>
<keyword evidence="3" id="KW-1003">Cell membrane</keyword>
<dbReference type="AlphaFoldDB" id="A0A4R5TR21"/>
<keyword evidence="5 7" id="KW-1133">Transmembrane helix</keyword>